<keyword evidence="2 4" id="KW-0378">Hydrolase</keyword>
<proteinExistence type="inferred from homology"/>
<organism evidence="4 5">
    <name type="scientific">Pseudonocardia alni subsp. carboxydivorans</name>
    <dbReference type="NCBI Taxonomy" id="415010"/>
    <lineage>
        <taxon>Bacteria</taxon>
        <taxon>Bacillati</taxon>
        <taxon>Actinomycetota</taxon>
        <taxon>Actinomycetes</taxon>
        <taxon>Pseudonocardiales</taxon>
        <taxon>Pseudonocardiaceae</taxon>
        <taxon>Pseudonocardia</taxon>
    </lineage>
</organism>
<dbReference type="RefSeq" id="WP_346106302.1">
    <property type="nucleotide sequence ID" value="NZ_BAAAOD010000057.1"/>
</dbReference>
<sequence>MTPEFADRALAEFAAASSAFGSSDVPAIREAIAARAAGRPRGPEMYEVREVTLPTCPGRLYRPGQEPAPLVVYLHGGGWTVGSVASFDRPVRRLAAAAGADVLAVDYRLAPEAPWPASVDDTVATLRAVAAGGPGATPGAVVVCGDSAGGTLATLACLRLRDEAPEALPDLQVLVYPNADLSDTTSASMREKATGYGFDAASATFFARLWVGGDGSLLRDPRVSPLHAPDLSGLPPAVVVTAEHDPIRDPAEAYARRLAAAGVPTTLRREAGMIHNFLQLDEVSPAAAAAADRVAADVAAVRSGTATG</sequence>
<dbReference type="InterPro" id="IPR029058">
    <property type="entry name" value="AB_hydrolase_fold"/>
</dbReference>
<evidence type="ECO:0000259" key="3">
    <source>
        <dbReference type="Pfam" id="PF07859"/>
    </source>
</evidence>
<evidence type="ECO:0000256" key="1">
    <source>
        <dbReference type="ARBA" id="ARBA00010515"/>
    </source>
</evidence>
<evidence type="ECO:0000256" key="2">
    <source>
        <dbReference type="ARBA" id="ARBA00022801"/>
    </source>
</evidence>
<evidence type="ECO:0000313" key="5">
    <source>
        <dbReference type="Proteomes" id="UP001367513"/>
    </source>
</evidence>
<accession>A0ABU9A8S7</accession>
<name>A0ABU9A8S7_PSEA5</name>
<reference evidence="4 5" key="1">
    <citation type="submission" date="2024-03" db="EMBL/GenBank/DDBJ databases">
        <title>Draft genome sequence of Pseudonocardia carboxydivorans JCM 14827.</title>
        <authorList>
            <person name="Duangmal K."/>
        </authorList>
    </citation>
    <scope>NUCLEOTIDE SEQUENCE [LARGE SCALE GENOMIC DNA]</scope>
    <source>
        <strain evidence="4 5">JCM 14827</strain>
    </source>
</reference>
<comment type="caution">
    <text evidence="4">The sequence shown here is derived from an EMBL/GenBank/DDBJ whole genome shotgun (WGS) entry which is preliminary data.</text>
</comment>
<keyword evidence="5" id="KW-1185">Reference proteome</keyword>
<protein>
    <submittedName>
        <fullName evidence="4">Alpha/beta hydrolase</fullName>
    </submittedName>
</protein>
<dbReference type="Gene3D" id="3.40.50.1820">
    <property type="entry name" value="alpha/beta hydrolase"/>
    <property type="match status" value="1"/>
</dbReference>
<dbReference type="GO" id="GO:0016787">
    <property type="term" value="F:hydrolase activity"/>
    <property type="evidence" value="ECO:0007669"/>
    <property type="project" value="UniProtKB-KW"/>
</dbReference>
<dbReference type="Proteomes" id="UP001367513">
    <property type="component" value="Unassembled WGS sequence"/>
</dbReference>
<dbReference type="InterPro" id="IPR013094">
    <property type="entry name" value="AB_hydrolase_3"/>
</dbReference>
<feature type="domain" description="Alpha/beta hydrolase fold-3" evidence="3">
    <location>
        <begin position="71"/>
        <end position="278"/>
    </location>
</feature>
<comment type="similarity">
    <text evidence="1">Belongs to the 'GDXG' lipolytic enzyme family.</text>
</comment>
<dbReference type="EMBL" id="JBBPIX010000001">
    <property type="protein sequence ID" value="MEK6462771.1"/>
    <property type="molecule type" value="Genomic_DNA"/>
</dbReference>
<gene>
    <name evidence="4" type="ORF">WG925_03370</name>
</gene>
<dbReference type="PANTHER" id="PTHR48081">
    <property type="entry name" value="AB HYDROLASE SUPERFAMILY PROTEIN C4A8.06C"/>
    <property type="match status" value="1"/>
</dbReference>
<dbReference type="InterPro" id="IPR050300">
    <property type="entry name" value="GDXG_lipolytic_enzyme"/>
</dbReference>
<evidence type="ECO:0000313" key="4">
    <source>
        <dbReference type="EMBL" id="MEK6462771.1"/>
    </source>
</evidence>
<dbReference type="Pfam" id="PF07859">
    <property type="entry name" value="Abhydrolase_3"/>
    <property type="match status" value="1"/>
</dbReference>
<dbReference type="PROSITE" id="PS01173">
    <property type="entry name" value="LIPASE_GDXG_HIS"/>
    <property type="match status" value="1"/>
</dbReference>
<dbReference type="PANTHER" id="PTHR48081:SF8">
    <property type="entry name" value="ALPHA_BETA HYDROLASE FOLD-3 DOMAIN-CONTAINING PROTEIN-RELATED"/>
    <property type="match status" value="1"/>
</dbReference>
<dbReference type="SUPFAM" id="SSF53474">
    <property type="entry name" value="alpha/beta-Hydrolases"/>
    <property type="match status" value="1"/>
</dbReference>
<dbReference type="InterPro" id="IPR002168">
    <property type="entry name" value="Lipase_GDXG_HIS_AS"/>
</dbReference>